<reference evidence="1" key="1">
    <citation type="submission" date="2022-07" db="EMBL/GenBank/DDBJ databases">
        <title>Genome Sequence of Lecanicillium saksenae.</title>
        <authorList>
            <person name="Buettner E."/>
        </authorList>
    </citation>
    <scope>NUCLEOTIDE SEQUENCE</scope>
    <source>
        <strain evidence="1">VT-O1</strain>
    </source>
</reference>
<evidence type="ECO:0000313" key="2">
    <source>
        <dbReference type="Proteomes" id="UP001148737"/>
    </source>
</evidence>
<name>A0ACC1R3U2_9HYPO</name>
<sequence length="335" mass="35659">MHQLKLLLGLCIGSVLATDQPNESRWQVKSGEPQTVFQFGDLIEIENAVVRNNGKLLITTPSPSAQLWQLDPRAVNGSAKLVTTFDSPSALAVLEIRPDVFAVTTGKVVAGPSGVTGSFSLHVLKISGCGDAQMLNSIPVPDAKFLNKLAYLQPGSDVVLASDSQHARVYAINTASGEVEIILEDEETMGADANVFPVGINGLQRLGAYLYFVNSSKGLLNRVSLLPNGTAAGPYQRVANFSETVKLPDDFAILPSGEAFIAGSNQILHVQLDGSFETIIGDKTSKLIAGATSARIHSSTYNDVLYVTTSGHLSSPATEHYIEPGKVVSFSLDEY</sequence>
<protein>
    <submittedName>
        <fullName evidence="1">Uncharacterized protein</fullName>
    </submittedName>
</protein>
<organism evidence="1 2">
    <name type="scientific">Lecanicillium saksenae</name>
    <dbReference type="NCBI Taxonomy" id="468837"/>
    <lineage>
        <taxon>Eukaryota</taxon>
        <taxon>Fungi</taxon>
        <taxon>Dikarya</taxon>
        <taxon>Ascomycota</taxon>
        <taxon>Pezizomycotina</taxon>
        <taxon>Sordariomycetes</taxon>
        <taxon>Hypocreomycetidae</taxon>
        <taxon>Hypocreales</taxon>
        <taxon>Cordycipitaceae</taxon>
        <taxon>Lecanicillium</taxon>
    </lineage>
</organism>
<comment type="caution">
    <text evidence="1">The sequence shown here is derived from an EMBL/GenBank/DDBJ whole genome shotgun (WGS) entry which is preliminary data.</text>
</comment>
<dbReference type="Proteomes" id="UP001148737">
    <property type="component" value="Unassembled WGS sequence"/>
</dbReference>
<proteinExistence type="predicted"/>
<dbReference type="EMBL" id="JANAKD010000179">
    <property type="protein sequence ID" value="KAJ3496565.1"/>
    <property type="molecule type" value="Genomic_DNA"/>
</dbReference>
<keyword evidence="2" id="KW-1185">Reference proteome</keyword>
<accession>A0ACC1R3U2</accession>
<gene>
    <name evidence="1" type="ORF">NLG97_g2571</name>
</gene>
<evidence type="ECO:0000313" key="1">
    <source>
        <dbReference type="EMBL" id="KAJ3496565.1"/>
    </source>
</evidence>